<evidence type="ECO:0000256" key="4">
    <source>
        <dbReference type="ARBA" id="ARBA00023136"/>
    </source>
</evidence>
<feature type="transmembrane region" description="Helical" evidence="6">
    <location>
        <begin position="126"/>
        <end position="151"/>
    </location>
</feature>
<keyword evidence="9" id="KW-1185">Reference proteome</keyword>
<name>A0ABW8LZD0_9ACTN</name>
<keyword evidence="3 6" id="KW-1133">Transmembrane helix</keyword>
<feature type="transmembrane region" description="Helical" evidence="6">
    <location>
        <begin position="163"/>
        <end position="186"/>
    </location>
</feature>
<comment type="caution">
    <text evidence="8">The sequence shown here is derived from an EMBL/GenBank/DDBJ whole genome shotgun (WGS) entry which is preliminary data.</text>
</comment>
<evidence type="ECO:0000256" key="6">
    <source>
        <dbReference type="RuleBase" id="RU361157"/>
    </source>
</evidence>
<dbReference type="InterPro" id="IPR013525">
    <property type="entry name" value="ABC2_TM"/>
</dbReference>
<keyword evidence="5" id="KW-0046">Antibiotic resistance</keyword>
<protein>
    <recommendedName>
        <fullName evidence="6">Transport permease protein</fullName>
    </recommendedName>
</protein>
<feature type="transmembrane region" description="Helical" evidence="6">
    <location>
        <begin position="259"/>
        <end position="278"/>
    </location>
</feature>
<dbReference type="Proteomes" id="UP001620295">
    <property type="component" value="Unassembled WGS sequence"/>
</dbReference>
<accession>A0ABW8LZD0</accession>
<dbReference type="Pfam" id="PF01061">
    <property type="entry name" value="ABC2_membrane"/>
    <property type="match status" value="1"/>
</dbReference>
<feature type="transmembrane region" description="Helical" evidence="6">
    <location>
        <begin position="84"/>
        <end position="105"/>
    </location>
</feature>
<organism evidence="8 9">
    <name type="scientific">Streptomyces milbemycinicus</name>
    <dbReference type="NCBI Taxonomy" id="476552"/>
    <lineage>
        <taxon>Bacteria</taxon>
        <taxon>Bacillati</taxon>
        <taxon>Actinomycetota</taxon>
        <taxon>Actinomycetes</taxon>
        <taxon>Kitasatosporales</taxon>
        <taxon>Streptomycetaceae</taxon>
        <taxon>Streptomyces</taxon>
    </lineage>
</organism>
<sequence length="287" mass="29759">MSSLTGPAEFGAETARTAAAGNRFAAVGDVLALTGRHLRHLRRTPEKLIAVALTPVAMVVILGYLFASVITIKGSGGVEYHDYVMAGVFAQIGLTCIGITALGVASDMGKGLIDRFRSLPMARSSVLVSHTAADLVPVAISMVAVGGIGLLVGWRTDAGPLPILGGFALLLAFAYAMLWLGALLGMVLRNMEAINGISALALVILSFMSNSFMPLSGLPGWLRTAVEWNPVSTVSEACRVLWGNAPASSGGSLPMEHPVLVSAITVGALIAVLIPVALRTFRTAAVR</sequence>
<dbReference type="PANTHER" id="PTHR43229">
    <property type="entry name" value="NODULATION PROTEIN J"/>
    <property type="match status" value="1"/>
</dbReference>
<dbReference type="InterPro" id="IPR000412">
    <property type="entry name" value="ABC_2_transport"/>
</dbReference>
<evidence type="ECO:0000313" key="8">
    <source>
        <dbReference type="EMBL" id="MFK4271281.1"/>
    </source>
</evidence>
<dbReference type="PROSITE" id="PS51012">
    <property type="entry name" value="ABC_TM2"/>
    <property type="match status" value="1"/>
</dbReference>
<dbReference type="InterPro" id="IPR047817">
    <property type="entry name" value="ABC2_TM_bact-type"/>
</dbReference>
<feature type="transmembrane region" description="Helical" evidence="6">
    <location>
        <begin position="48"/>
        <end position="72"/>
    </location>
</feature>
<evidence type="ECO:0000256" key="1">
    <source>
        <dbReference type="ARBA" id="ARBA00004141"/>
    </source>
</evidence>
<keyword evidence="6" id="KW-0813">Transport</keyword>
<dbReference type="PIRSF" id="PIRSF006648">
    <property type="entry name" value="DrrB"/>
    <property type="match status" value="1"/>
</dbReference>
<keyword evidence="2 6" id="KW-0812">Transmembrane</keyword>
<feature type="domain" description="ABC transmembrane type-2" evidence="7">
    <location>
        <begin position="46"/>
        <end position="284"/>
    </location>
</feature>
<dbReference type="RefSeq" id="WP_358647012.1">
    <property type="nucleotide sequence ID" value="NZ_JBFACG010000048.1"/>
</dbReference>
<comment type="similarity">
    <text evidence="6">Belongs to the ABC-2 integral membrane protein family.</text>
</comment>
<reference evidence="8 9" key="1">
    <citation type="submission" date="2024-11" db="EMBL/GenBank/DDBJ databases">
        <title>The Natural Products Discovery Center: Release of the First 8490 Sequenced Strains for Exploring Actinobacteria Biosynthetic Diversity.</title>
        <authorList>
            <person name="Kalkreuter E."/>
            <person name="Kautsar S.A."/>
            <person name="Yang D."/>
            <person name="Bader C.D."/>
            <person name="Teijaro C.N."/>
            <person name="Fluegel L."/>
            <person name="Davis C.M."/>
            <person name="Simpson J.R."/>
            <person name="Lauterbach L."/>
            <person name="Steele A.D."/>
            <person name="Gui C."/>
            <person name="Meng S."/>
            <person name="Li G."/>
            <person name="Viehrig K."/>
            <person name="Ye F."/>
            <person name="Su P."/>
            <person name="Kiefer A.F."/>
            <person name="Nichols A."/>
            <person name="Cepeda A.J."/>
            <person name="Yan W."/>
            <person name="Fan B."/>
            <person name="Jiang Y."/>
            <person name="Adhikari A."/>
            <person name="Zheng C.-J."/>
            <person name="Schuster L."/>
            <person name="Cowan T.M."/>
            <person name="Smanski M.J."/>
            <person name="Chevrette M.G."/>
            <person name="De Carvalho L.P.S."/>
            <person name="Shen B."/>
        </authorList>
    </citation>
    <scope>NUCLEOTIDE SEQUENCE [LARGE SCALE GENOMIC DNA]</scope>
    <source>
        <strain evidence="8 9">NPDC020863</strain>
    </source>
</reference>
<dbReference type="InterPro" id="IPR051784">
    <property type="entry name" value="Nod_factor_ABC_transporter"/>
</dbReference>
<comment type="subcellular location">
    <subcellularLocation>
        <location evidence="6">Cell membrane</location>
        <topology evidence="6">Multi-pass membrane protein</topology>
    </subcellularLocation>
    <subcellularLocation>
        <location evidence="1">Membrane</location>
        <topology evidence="1">Multi-pass membrane protein</topology>
    </subcellularLocation>
</comment>
<evidence type="ECO:0000259" key="7">
    <source>
        <dbReference type="PROSITE" id="PS51012"/>
    </source>
</evidence>
<evidence type="ECO:0000256" key="2">
    <source>
        <dbReference type="ARBA" id="ARBA00022692"/>
    </source>
</evidence>
<proteinExistence type="inferred from homology"/>
<keyword evidence="6" id="KW-1003">Cell membrane</keyword>
<keyword evidence="4 6" id="KW-0472">Membrane</keyword>
<gene>
    <name evidence="8" type="ORF">ACI2L5_41125</name>
</gene>
<evidence type="ECO:0000256" key="5">
    <source>
        <dbReference type="ARBA" id="ARBA00023251"/>
    </source>
</evidence>
<feature type="transmembrane region" description="Helical" evidence="6">
    <location>
        <begin position="193"/>
        <end position="213"/>
    </location>
</feature>
<dbReference type="EMBL" id="JBJDQH010000016">
    <property type="protein sequence ID" value="MFK4271281.1"/>
    <property type="molecule type" value="Genomic_DNA"/>
</dbReference>
<evidence type="ECO:0000313" key="9">
    <source>
        <dbReference type="Proteomes" id="UP001620295"/>
    </source>
</evidence>
<dbReference type="PANTHER" id="PTHR43229:SF2">
    <property type="entry name" value="NODULATION PROTEIN J"/>
    <property type="match status" value="1"/>
</dbReference>
<evidence type="ECO:0000256" key="3">
    <source>
        <dbReference type="ARBA" id="ARBA00022989"/>
    </source>
</evidence>